<evidence type="ECO:0000256" key="1">
    <source>
        <dbReference type="ARBA" id="ARBA00023125"/>
    </source>
</evidence>
<protein>
    <submittedName>
        <fullName evidence="4">Helix-turn-helix domain-containing protein</fullName>
    </submittedName>
</protein>
<feature type="transmembrane region" description="Helical" evidence="2">
    <location>
        <begin position="116"/>
        <end position="138"/>
    </location>
</feature>
<evidence type="ECO:0000313" key="5">
    <source>
        <dbReference type="Proteomes" id="UP000824135"/>
    </source>
</evidence>
<dbReference type="CDD" id="cd00093">
    <property type="entry name" value="HTH_XRE"/>
    <property type="match status" value="1"/>
</dbReference>
<accession>A0A9D1ZAS5</accession>
<dbReference type="Gene3D" id="1.10.260.40">
    <property type="entry name" value="lambda repressor-like DNA-binding domains"/>
    <property type="match status" value="1"/>
</dbReference>
<reference evidence="4" key="1">
    <citation type="journal article" date="2021" name="PeerJ">
        <title>Extensive microbial diversity within the chicken gut microbiome revealed by metagenomics and culture.</title>
        <authorList>
            <person name="Gilroy R."/>
            <person name="Ravi A."/>
            <person name="Getino M."/>
            <person name="Pursley I."/>
            <person name="Horton D.L."/>
            <person name="Alikhan N.F."/>
            <person name="Baker D."/>
            <person name="Gharbi K."/>
            <person name="Hall N."/>
            <person name="Watson M."/>
            <person name="Adriaenssens E.M."/>
            <person name="Foster-Nyarko E."/>
            <person name="Jarju S."/>
            <person name="Secka A."/>
            <person name="Antonio M."/>
            <person name="Oren A."/>
            <person name="Chaudhuri R.R."/>
            <person name="La Ragione R."/>
            <person name="Hildebrand F."/>
            <person name="Pallen M.J."/>
        </authorList>
    </citation>
    <scope>NUCLEOTIDE SEQUENCE</scope>
    <source>
        <strain evidence="4">CHK199-9574</strain>
    </source>
</reference>
<keyword evidence="2" id="KW-0812">Transmembrane</keyword>
<dbReference type="SUPFAM" id="SSF47413">
    <property type="entry name" value="lambda repressor-like DNA-binding domains"/>
    <property type="match status" value="1"/>
</dbReference>
<feature type="domain" description="HTH cro/C1-type" evidence="3">
    <location>
        <begin position="12"/>
        <end position="66"/>
    </location>
</feature>
<reference evidence="4" key="2">
    <citation type="submission" date="2021-04" db="EMBL/GenBank/DDBJ databases">
        <authorList>
            <person name="Gilroy R."/>
        </authorList>
    </citation>
    <scope>NUCLEOTIDE SEQUENCE</scope>
    <source>
        <strain evidence="4">CHK199-9574</strain>
    </source>
</reference>
<dbReference type="SMART" id="SM00530">
    <property type="entry name" value="HTH_XRE"/>
    <property type="match status" value="1"/>
</dbReference>
<dbReference type="AlphaFoldDB" id="A0A9D1ZAS5"/>
<dbReference type="PANTHER" id="PTHR46558">
    <property type="entry name" value="TRACRIPTIONAL REGULATORY PROTEIN-RELATED-RELATED"/>
    <property type="match status" value="1"/>
</dbReference>
<organism evidence="4 5">
    <name type="scientific">Candidatus Borkfalkia excrementavium</name>
    <dbReference type="NCBI Taxonomy" id="2838505"/>
    <lineage>
        <taxon>Bacteria</taxon>
        <taxon>Bacillati</taxon>
        <taxon>Bacillota</taxon>
        <taxon>Clostridia</taxon>
        <taxon>Christensenellales</taxon>
        <taxon>Christensenellaceae</taxon>
        <taxon>Candidatus Borkfalkia</taxon>
    </lineage>
</organism>
<dbReference type="InterPro" id="IPR010982">
    <property type="entry name" value="Lambda_DNA-bd_dom_sf"/>
</dbReference>
<comment type="caution">
    <text evidence="4">The sequence shown here is derived from an EMBL/GenBank/DDBJ whole genome shotgun (WGS) entry which is preliminary data.</text>
</comment>
<keyword evidence="1" id="KW-0238">DNA-binding</keyword>
<dbReference type="PROSITE" id="PS50943">
    <property type="entry name" value="HTH_CROC1"/>
    <property type="match status" value="1"/>
</dbReference>
<gene>
    <name evidence="4" type="ORF">H9728_02785</name>
</gene>
<evidence type="ECO:0000259" key="3">
    <source>
        <dbReference type="PROSITE" id="PS50943"/>
    </source>
</evidence>
<feature type="transmembrane region" description="Helical" evidence="2">
    <location>
        <begin position="169"/>
        <end position="188"/>
    </location>
</feature>
<dbReference type="Proteomes" id="UP000824135">
    <property type="component" value="Unassembled WGS sequence"/>
</dbReference>
<evidence type="ECO:0000256" key="2">
    <source>
        <dbReference type="SAM" id="Phobius"/>
    </source>
</evidence>
<dbReference type="PANTHER" id="PTHR46558:SF13">
    <property type="entry name" value="HTH-TYPE TRANSCRIPTIONAL REGULATOR IMMR"/>
    <property type="match status" value="1"/>
</dbReference>
<name>A0A9D1ZAS5_9FIRM</name>
<dbReference type="EMBL" id="DXCO01000021">
    <property type="protein sequence ID" value="HIY77948.1"/>
    <property type="molecule type" value="Genomic_DNA"/>
</dbReference>
<feature type="transmembrane region" description="Helical" evidence="2">
    <location>
        <begin position="145"/>
        <end position="163"/>
    </location>
</feature>
<keyword evidence="2" id="KW-0472">Membrane</keyword>
<evidence type="ECO:0000313" key="4">
    <source>
        <dbReference type="EMBL" id="HIY77948.1"/>
    </source>
</evidence>
<dbReference type="InterPro" id="IPR001387">
    <property type="entry name" value="Cro/C1-type_HTH"/>
</dbReference>
<sequence length="194" mass="21849">MEDLRAVVAQNLVQCRKSAGLTQLQLAEKLNYTDKAVSKWERGESLPDLTVLVALSELYGVSVDYFVSEHKKPPIAPQKRNRRRIVFALCGIGIIWFVATALYAILYVSGLSGERIWLSFVYAIPASFILLVVFSAVWWNRYVTFASVSLLLWSVPLALWLTIEAGGTWLLFAVAAPLQALAVFWFLLRPRKSK</sequence>
<feature type="transmembrane region" description="Helical" evidence="2">
    <location>
        <begin position="85"/>
        <end position="110"/>
    </location>
</feature>
<proteinExistence type="predicted"/>
<keyword evidence="2" id="KW-1133">Transmembrane helix</keyword>
<dbReference type="Pfam" id="PF01381">
    <property type="entry name" value="HTH_3"/>
    <property type="match status" value="1"/>
</dbReference>
<dbReference type="GO" id="GO:0003677">
    <property type="term" value="F:DNA binding"/>
    <property type="evidence" value="ECO:0007669"/>
    <property type="project" value="UniProtKB-KW"/>
</dbReference>